<evidence type="ECO:0000256" key="5">
    <source>
        <dbReference type="ARBA" id="ARBA00023273"/>
    </source>
</evidence>
<reference evidence="6" key="1">
    <citation type="submission" date="2018-11" db="EMBL/GenBank/DDBJ databases">
        <authorList>
            <consortium name="Pathogen Informatics"/>
        </authorList>
    </citation>
    <scope>NUCLEOTIDE SEQUENCE</scope>
</reference>
<organism evidence="6 7">
    <name type="scientific">Protopolystoma xenopodis</name>
    <dbReference type="NCBI Taxonomy" id="117903"/>
    <lineage>
        <taxon>Eukaryota</taxon>
        <taxon>Metazoa</taxon>
        <taxon>Spiralia</taxon>
        <taxon>Lophotrochozoa</taxon>
        <taxon>Platyhelminthes</taxon>
        <taxon>Monogenea</taxon>
        <taxon>Polyopisthocotylea</taxon>
        <taxon>Polystomatidea</taxon>
        <taxon>Polystomatidae</taxon>
        <taxon>Protopolystoma</taxon>
    </lineage>
</organism>
<keyword evidence="5" id="KW-0966">Cell projection</keyword>
<dbReference type="GO" id="GO:0042073">
    <property type="term" value="P:intraciliary transport"/>
    <property type="evidence" value="ECO:0007669"/>
    <property type="project" value="TreeGrafter"/>
</dbReference>
<dbReference type="Gene3D" id="1.25.40.10">
    <property type="entry name" value="Tetratricopeptide repeat domain"/>
    <property type="match status" value="1"/>
</dbReference>
<keyword evidence="4" id="KW-0969">Cilium</keyword>
<name>A0A3S4ZXG3_9PLAT</name>
<evidence type="ECO:0000256" key="4">
    <source>
        <dbReference type="ARBA" id="ARBA00023069"/>
    </source>
</evidence>
<evidence type="ECO:0000313" key="7">
    <source>
        <dbReference type="Proteomes" id="UP000784294"/>
    </source>
</evidence>
<dbReference type="Proteomes" id="UP000784294">
    <property type="component" value="Unassembled WGS sequence"/>
</dbReference>
<comment type="caution">
    <text evidence="6">The sequence shown here is derived from an EMBL/GenBank/DDBJ whole genome shotgun (WGS) entry which is preliminary data.</text>
</comment>
<dbReference type="GO" id="GO:0036064">
    <property type="term" value="C:ciliary basal body"/>
    <property type="evidence" value="ECO:0007669"/>
    <property type="project" value="TreeGrafter"/>
</dbReference>
<dbReference type="EMBL" id="CAAALY010006602">
    <property type="protein sequence ID" value="VEL09548.1"/>
    <property type="molecule type" value="Genomic_DNA"/>
</dbReference>
<gene>
    <name evidence="6" type="ORF">PXEA_LOCUS2988</name>
</gene>
<accession>A0A3S4ZXG3</accession>
<keyword evidence="2" id="KW-0853">WD repeat</keyword>
<evidence type="ECO:0000256" key="2">
    <source>
        <dbReference type="ARBA" id="ARBA00022574"/>
    </source>
</evidence>
<evidence type="ECO:0000256" key="1">
    <source>
        <dbReference type="ARBA" id="ARBA00004138"/>
    </source>
</evidence>
<keyword evidence="7" id="KW-1185">Reference proteome</keyword>
<protein>
    <submittedName>
        <fullName evidence="6">Uncharacterized protein</fullName>
    </submittedName>
</protein>
<dbReference type="GO" id="GO:0030992">
    <property type="term" value="C:intraciliary transport particle B"/>
    <property type="evidence" value="ECO:0007669"/>
    <property type="project" value="TreeGrafter"/>
</dbReference>
<proteinExistence type="predicted"/>
<dbReference type="OrthoDB" id="2186662at2759"/>
<dbReference type="PANTHER" id="PTHR15722">
    <property type="entry name" value="IFT140/172-RELATED"/>
    <property type="match status" value="1"/>
</dbReference>
<dbReference type="SUPFAM" id="SSF48452">
    <property type="entry name" value="TPR-like"/>
    <property type="match status" value="1"/>
</dbReference>
<evidence type="ECO:0000313" key="6">
    <source>
        <dbReference type="EMBL" id="VEL09548.1"/>
    </source>
</evidence>
<keyword evidence="3" id="KW-0677">Repeat</keyword>
<dbReference type="GO" id="GO:0005930">
    <property type="term" value="C:axoneme"/>
    <property type="evidence" value="ECO:0007669"/>
    <property type="project" value="TreeGrafter"/>
</dbReference>
<dbReference type="PANTHER" id="PTHR15722:SF2">
    <property type="entry name" value="INTRAFLAGELLAR TRANSPORT PROTEIN 172 HOMOLOG"/>
    <property type="match status" value="1"/>
</dbReference>
<dbReference type="InterPro" id="IPR011990">
    <property type="entry name" value="TPR-like_helical_dom_sf"/>
</dbReference>
<sequence>MNFAVTMIPCSDDVCHITDESLVPFTGIEEDYLGNSASMNLPALVQAELFEKAGDIYRSLGQPDKAMQYYRKAGAYQRAVDLARVSFPSDVVRLEAEWADYLVKNHQLDSAIHHYIEAG</sequence>
<dbReference type="AlphaFoldDB" id="A0A3S4ZXG3"/>
<comment type="subcellular location">
    <subcellularLocation>
        <location evidence="1">Cell projection</location>
        <location evidence="1">Cilium</location>
    </subcellularLocation>
</comment>
<evidence type="ECO:0000256" key="3">
    <source>
        <dbReference type="ARBA" id="ARBA00022737"/>
    </source>
</evidence>